<organism evidence="2 3">
    <name type="scientific">Durusdinium trenchii</name>
    <dbReference type="NCBI Taxonomy" id="1381693"/>
    <lineage>
        <taxon>Eukaryota</taxon>
        <taxon>Sar</taxon>
        <taxon>Alveolata</taxon>
        <taxon>Dinophyceae</taxon>
        <taxon>Suessiales</taxon>
        <taxon>Symbiodiniaceae</taxon>
        <taxon>Durusdinium</taxon>
    </lineage>
</organism>
<gene>
    <name evidence="2" type="ORF">CCMP2556_LOCUS54411</name>
</gene>
<name>A0ABP0SX43_9DINO</name>
<feature type="transmembrane region" description="Helical" evidence="1">
    <location>
        <begin position="170"/>
        <end position="191"/>
    </location>
</feature>
<evidence type="ECO:0000256" key="1">
    <source>
        <dbReference type="SAM" id="Phobius"/>
    </source>
</evidence>
<keyword evidence="1" id="KW-0812">Transmembrane</keyword>
<keyword evidence="3" id="KW-1185">Reference proteome</keyword>
<feature type="transmembrane region" description="Helical" evidence="1">
    <location>
        <begin position="112"/>
        <end position="130"/>
    </location>
</feature>
<dbReference type="EMBL" id="CAXAMN010028561">
    <property type="protein sequence ID" value="CAK9116961.1"/>
    <property type="molecule type" value="Genomic_DNA"/>
</dbReference>
<comment type="caution">
    <text evidence="2">The sequence shown here is derived from an EMBL/GenBank/DDBJ whole genome shotgun (WGS) entry which is preliminary data.</text>
</comment>
<evidence type="ECO:0000313" key="3">
    <source>
        <dbReference type="Proteomes" id="UP001642484"/>
    </source>
</evidence>
<keyword evidence="1" id="KW-1133">Transmembrane helix</keyword>
<evidence type="ECO:0008006" key="4">
    <source>
        <dbReference type="Google" id="ProtNLM"/>
    </source>
</evidence>
<feature type="transmembrane region" description="Helical" evidence="1">
    <location>
        <begin position="30"/>
        <end position="57"/>
    </location>
</feature>
<accession>A0ABP0SX43</accession>
<evidence type="ECO:0000313" key="2">
    <source>
        <dbReference type="EMBL" id="CAK9116961.1"/>
    </source>
</evidence>
<reference evidence="2 3" key="1">
    <citation type="submission" date="2024-02" db="EMBL/GenBank/DDBJ databases">
        <authorList>
            <person name="Chen Y."/>
            <person name="Shah S."/>
            <person name="Dougan E. K."/>
            <person name="Thang M."/>
            <person name="Chan C."/>
        </authorList>
    </citation>
    <scope>NUCLEOTIDE SEQUENCE [LARGE SCALE GENOMIC DNA]</scope>
</reference>
<dbReference type="Proteomes" id="UP001642484">
    <property type="component" value="Unassembled WGS sequence"/>
</dbReference>
<proteinExistence type="predicted"/>
<sequence length="195" mass="21574">MLEGRAEEKDPHHETWRSVSFGASAAEGRILVIMYACLTYVPGVISPFFPFLVSLLLQLSHPCEFLYAKPIRMLTGFQSFCSPRSVGHRTRPGQKNMTDWEVLKQLLDRNPYVLLHVFTSGVLSLIYNSLQYTMVHKLSATHATFAGNFNKAATIALSLFLGLEALPSGLYGKIFVLAILGNITAFTAFSASKAK</sequence>
<protein>
    <recommendedName>
        <fullName evidence="4">Sugar phosphate transporter domain-containing protein</fullName>
    </recommendedName>
</protein>
<keyword evidence="1" id="KW-0472">Membrane</keyword>